<sequence length="153" mass="16499">MESGGGGDTSPVSSNGEREQPVEGGDMTPVAILGRINELSRQILVELNGDMTTEAANLRAIEVMQQILDELDRAGVRGPAPTRTAGQDLHFSDGRRFVPASSEAMARLPETTVAEETREEDECAVCLKSFEEGDRLKSIIVFDDMKHDLAPAA</sequence>
<comment type="caution">
    <text evidence="2">The sequence shown here is derived from an EMBL/GenBank/DDBJ whole genome shotgun (WGS) entry which is preliminary data.</text>
</comment>
<evidence type="ECO:0000313" key="2">
    <source>
        <dbReference type="EMBL" id="KAF8656734.1"/>
    </source>
</evidence>
<proteinExistence type="predicted"/>
<evidence type="ECO:0000256" key="1">
    <source>
        <dbReference type="SAM" id="MobiDB-lite"/>
    </source>
</evidence>
<evidence type="ECO:0000313" key="3">
    <source>
        <dbReference type="Proteomes" id="UP000636709"/>
    </source>
</evidence>
<dbReference type="EMBL" id="JACEFO010002535">
    <property type="protein sequence ID" value="KAF8656734.1"/>
    <property type="molecule type" value="Genomic_DNA"/>
</dbReference>
<reference evidence="2" key="1">
    <citation type="submission" date="2020-07" db="EMBL/GenBank/DDBJ databases">
        <title>Genome sequence and genetic diversity analysis of an under-domesticated orphan crop, white fonio (Digitaria exilis).</title>
        <authorList>
            <person name="Bennetzen J.L."/>
            <person name="Chen S."/>
            <person name="Ma X."/>
            <person name="Wang X."/>
            <person name="Yssel A.E.J."/>
            <person name="Chaluvadi S.R."/>
            <person name="Johnson M."/>
            <person name="Gangashetty P."/>
            <person name="Hamidou F."/>
            <person name="Sanogo M.D."/>
            <person name="Zwaenepoel A."/>
            <person name="Wallace J."/>
            <person name="Van De Peer Y."/>
            <person name="Van Deynze A."/>
        </authorList>
    </citation>
    <scope>NUCLEOTIDE SEQUENCE</scope>
    <source>
        <tissue evidence="2">Leaves</tissue>
    </source>
</reference>
<protein>
    <submittedName>
        <fullName evidence="2">Uncharacterized protein</fullName>
    </submittedName>
</protein>
<name>A0A835A973_9POAL</name>
<organism evidence="2 3">
    <name type="scientific">Digitaria exilis</name>
    <dbReference type="NCBI Taxonomy" id="1010633"/>
    <lineage>
        <taxon>Eukaryota</taxon>
        <taxon>Viridiplantae</taxon>
        <taxon>Streptophyta</taxon>
        <taxon>Embryophyta</taxon>
        <taxon>Tracheophyta</taxon>
        <taxon>Spermatophyta</taxon>
        <taxon>Magnoliopsida</taxon>
        <taxon>Liliopsida</taxon>
        <taxon>Poales</taxon>
        <taxon>Poaceae</taxon>
        <taxon>PACMAD clade</taxon>
        <taxon>Panicoideae</taxon>
        <taxon>Panicodae</taxon>
        <taxon>Paniceae</taxon>
        <taxon>Anthephorinae</taxon>
        <taxon>Digitaria</taxon>
    </lineage>
</organism>
<accession>A0A835A973</accession>
<keyword evidence="3" id="KW-1185">Reference proteome</keyword>
<gene>
    <name evidence="2" type="ORF">HU200_060526</name>
</gene>
<dbReference type="AlphaFoldDB" id="A0A835A973"/>
<feature type="region of interest" description="Disordered" evidence="1">
    <location>
        <begin position="1"/>
        <end position="26"/>
    </location>
</feature>
<dbReference type="Proteomes" id="UP000636709">
    <property type="component" value="Unassembled WGS sequence"/>
</dbReference>